<keyword evidence="4" id="KW-0067">ATP-binding</keyword>
<dbReference type="OrthoDB" id="1692645at2759"/>
<proteinExistence type="predicted"/>
<dbReference type="PANTHER" id="PTHR36766">
    <property type="entry name" value="PLANT BROAD-SPECTRUM MILDEW RESISTANCE PROTEIN RPW8"/>
    <property type="match status" value="1"/>
</dbReference>
<feature type="domain" description="NB-ARC" evidence="5">
    <location>
        <begin position="185"/>
        <end position="345"/>
    </location>
</feature>
<name>A0A2P5EI79_TREOI</name>
<dbReference type="Gene3D" id="1.10.10.10">
    <property type="entry name" value="Winged helix-like DNA-binding domain superfamily/Winged helix DNA-binding domain"/>
    <property type="match status" value="1"/>
</dbReference>
<protein>
    <submittedName>
        <fullName evidence="9">NB-ARC domain containing protein</fullName>
    </submittedName>
</protein>
<dbReference type="GO" id="GO:0006952">
    <property type="term" value="P:defense response"/>
    <property type="evidence" value="ECO:0007669"/>
    <property type="project" value="UniProtKB-KW"/>
</dbReference>
<organism evidence="9 10">
    <name type="scientific">Trema orientale</name>
    <name type="common">Charcoal tree</name>
    <name type="synonym">Celtis orientalis</name>
    <dbReference type="NCBI Taxonomy" id="63057"/>
    <lineage>
        <taxon>Eukaryota</taxon>
        <taxon>Viridiplantae</taxon>
        <taxon>Streptophyta</taxon>
        <taxon>Embryophyta</taxon>
        <taxon>Tracheophyta</taxon>
        <taxon>Spermatophyta</taxon>
        <taxon>Magnoliopsida</taxon>
        <taxon>eudicotyledons</taxon>
        <taxon>Gunneridae</taxon>
        <taxon>Pentapetalae</taxon>
        <taxon>rosids</taxon>
        <taxon>fabids</taxon>
        <taxon>Rosales</taxon>
        <taxon>Cannabaceae</taxon>
        <taxon>Trema</taxon>
    </lineage>
</organism>
<keyword evidence="10" id="KW-1185">Reference proteome</keyword>
<keyword evidence="1" id="KW-0677">Repeat</keyword>
<dbReference type="Gene3D" id="1.10.8.430">
    <property type="entry name" value="Helical domain of apoptotic protease-activating factors"/>
    <property type="match status" value="1"/>
</dbReference>
<dbReference type="SUPFAM" id="SSF52058">
    <property type="entry name" value="L domain-like"/>
    <property type="match status" value="1"/>
</dbReference>
<dbReference type="InterPro" id="IPR002182">
    <property type="entry name" value="NB-ARC"/>
</dbReference>
<keyword evidence="3" id="KW-0611">Plant defense</keyword>
<dbReference type="Proteomes" id="UP000237000">
    <property type="component" value="Unassembled WGS sequence"/>
</dbReference>
<dbReference type="InterPro" id="IPR055414">
    <property type="entry name" value="LRR_R13L4/SHOC2-like"/>
</dbReference>
<dbReference type="Gene3D" id="3.80.10.10">
    <property type="entry name" value="Ribonuclease Inhibitor"/>
    <property type="match status" value="1"/>
</dbReference>
<dbReference type="GO" id="GO:0043531">
    <property type="term" value="F:ADP binding"/>
    <property type="evidence" value="ECO:0007669"/>
    <property type="project" value="InterPro"/>
</dbReference>
<dbReference type="InterPro" id="IPR032675">
    <property type="entry name" value="LRR_dom_sf"/>
</dbReference>
<dbReference type="InterPro" id="IPR058922">
    <property type="entry name" value="WHD_DRP"/>
</dbReference>
<dbReference type="SUPFAM" id="SSF52540">
    <property type="entry name" value="P-loop containing nucleoside triphosphate hydrolases"/>
    <property type="match status" value="1"/>
</dbReference>
<dbReference type="InterPro" id="IPR042197">
    <property type="entry name" value="Apaf_helical"/>
</dbReference>
<dbReference type="Pfam" id="PF23559">
    <property type="entry name" value="WHD_DRP"/>
    <property type="match status" value="1"/>
</dbReference>
<evidence type="ECO:0000313" key="9">
    <source>
        <dbReference type="EMBL" id="PON85256.1"/>
    </source>
</evidence>
<comment type="caution">
    <text evidence="9">The sequence shown here is derived from an EMBL/GenBank/DDBJ whole genome shotgun (WGS) entry which is preliminary data.</text>
</comment>
<sequence>MAEGILFSVAEKLLWRLAAAAVQEIGSVWGVKAELKELENTLLTIKAVLLDAEEKQVHNHQVRNWLEKLEDAVCDADNLLDKFSTEALRQQVINGNKMAKQVRTFFSPSNQVAFRVKMAKKIKNIKETLKKIAADRIQFHFEERSKEGRVMTRVRESTHSFIPEENVIGRNEDKMAILELLLDDKNETKENMSVISIVGMGGLGKTTLAQLVFNDKKVQDHFELRIWVCVSDVFNVESIVEKIIKSATKKTSLGNPEMDHLQAILREEIDGKRFLLVLDDVWNENTQKWRRLKDLLINGGKGSRTILTTRSKAVAMTAGTRKLYHLGILDEEESWYLFKKMAFERGQEPNDSSIVKTGREIVKKCKGIPLAIITIGSMLYFKSPETEWPSFLEKEISKIPQEEDDILPTLKLSYDHLPSHLKNCFAYCTLFSKDCEIHVPSLIYLWMAQGFLMASDEHECLEDVGYDYFQNLLSRSFFQEVQVSLLGRVEGCKMHDLIHDLATLVAGKNCATLSKNNGYIDQKTRHVSVDFDSDFGQQWQIPTSLFQAKKVQSILMPTQSHLTTTPRRFPKSDYEAIFSEFKFLRAMNLPSSGIEVVPDSIGGLEHLRCLDLSRNENLKKLPNSISKLQNLQLLNLTSCHKLEELPRDISKLISLRSLEIDFCSSLTYMPSGLSQLTNLQVLSRFVLRKSTSDTKKGQSAELSELMRLNNLRRQLHITNLKHGMESKAANLKDKRHLRSLALFWDPDDNDSEAALNDEKTLEGI</sequence>
<dbReference type="Pfam" id="PF18052">
    <property type="entry name" value="Rx_N"/>
    <property type="match status" value="1"/>
</dbReference>
<dbReference type="InterPro" id="IPR041118">
    <property type="entry name" value="Rx_N"/>
</dbReference>
<dbReference type="PRINTS" id="PR00364">
    <property type="entry name" value="DISEASERSIST"/>
</dbReference>
<dbReference type="CDD" id="cd14798">
    <property type="entry name" value="RX-CC_like"/>
    <property type="match status" value="1"/>
</dbReference>
<evidence type="ECO:0000259" key="5">
    <source>
        <dbReference type="Pfam" id="PF00931"/>
    </source>
</evidence>
<dbReference type="FunFam" id="1.10.10.10:FF:000322">
    <property type="entry name" value="Probable disease resistance protein At1g63360"/>
    <property type="match status" value="1"/>
</dbReference>
<reference evidence="10" key="1">
    <citation type="submission" date="2016-06" db="EMBL/GenBank/DDBJ databases">
        <title>Parallel loss of symbiosis genes in relatives of nitrogen-fixing non-legume Parasponia.</title>
        <authorList>
            <person name="Van Velzen R."/>
            <person name="Holmer R."/>
            <person name="Bu F."/>
            <person name="Rutten L."/>
            <person name="Van Zeijl A."/>
            <person name="Liu W."/>
            <person name="Santuari L."/>
            <person name="Cao Q."/>
            <person name="Sharma T."/>
            <person name="Shen D."/>
            <person name="Roswanjaya Y."/>
            <person name="Wardhani T."/>
            <person name="Kalhor M.S."/>
            <person name="Jansen J."/>
            <person name="Van den Hoogen J."/>
            <person name="Gungor B."/>
            <person name="Hartog M."/>
            <person name="Hontelez J."/>
            <person name="Verver J."/>
            <person name="Yang W.-C."/>
            <person name="Schijlen E."/>
            <person name="Repin R."/>
            <person name="Schilthuizen M."/>
            <person name="Schranz E."/>
            <person name="Heidstra R."/>
            <person name="Miyata K."/>
            <person name="Fedorova E."/>
            <person name="Kohlen W."/>
            <person name="Bisseling T."/>
            <person name="Smit S."/>
            <person name="Geurts R."/>
        </authorList>
    </citation>
    <scope>NUCLEOTIDE SEQUENCE [LARGE SCALE GENOMIC DNA]</scope>
    <source>
        <strain evidence="10">cv. RG33-2</strain>
    </source>
</reference>
<feature type="domain" description="Disease resistance protein winged helix" evidence="7">
    <location>
        <begin position="430"/>
        <end position="502"/>
    </location>
</feature>
<dbReference type="Pfam" id="PF00931">
    <property type="entry name" value="NB-ARC"/>
    <property type="match status" value="1"/>
</dbReference>
<evidence type="ECO:0000259" key="8">
    <source>
        <dbReference type="Pfam" id="PF23598"/>
    </source>
</evidence>
<evidence type="ECO:0000256" key="4">
    <source>
        <dbReference type="ARBA" id="ARBA00022840"/>
    </source>
</evidence>
<dbReference type="EMBL" id="JXTC01000150">
    <property type="protein sequence ID" value="PON85256.1"/>
    <property type="molecule type" value="Genomic_DNA"/>
</dbReference>
<dbReference type="GO" id="GO:0051707">
    <property type="term" value="P:response to other organism"/>
    <property type="evidence" value="ECO:0007669"/>
    <property type="project" value="UniProtKB-ARBA"/>
</dbReference>
<dbReference type="PANTHER" id="PTHR36766:SF38">
    <property type="entry name" value="DISEASE RESISTANCE PROTEIN RGA3"/>
    <property type="match status" value="1"/>
</dbReference>
<dbReference type="InterPro" id="IPR027417">
    <property type="entry name" value="P-loop_NTPase"/>
</dbReference>
<keyword evidence="2" id="KW-0547">Nucleotide-binding</keyword>
<feature type="domain" description="Disease resistance N-terminal" evidence="6">
    <location>
        <begin position="11"/>
        <end position="97"/>
    </location>
</feature>
<evidence type="ECO:0000259" key="6">
    <source>
        <dbReference type="Pfam" id="PF18052"/>
    </source>
</evidence>
<gene>
    <name evidence="9" type="ORF">TorRG33x02_189240</name>
</gene>
<dbReference type="InParanoid" id="A0A2P5EI79"/>
<feature type="domain" description="Disease resistance R13L4/SHOC-2-like LRR" evidence="8">
    <location>
        <begin position="578"/>
        <end position="743"/>
    </location>
</feature>
<accession>A0A2P5EI79</accession>
<dbReference type="AlphaFoldDB" id="A0A2P5EI79"/>
<dbReference type="InterPro" id="IPR038005">
    <property type="entry name" value="RX-like_CC"/>
</dbReference>
<evidence type="ECO:0000256" key="2">
    <source>
        <dbReference type="ARBA" id="ARBA00022741"/>
    </source>
</evidence>
<evidence type="ECO:0000256" key="1">
    <source>
        <dbReference type="ARBA" id="ARBA00022737"/>
    </source>
</evidence>
<dbReference type="Pfam" id="PF23598">
    <property type="entry name" value="LRR_14"/>
    <property type="match status" value="1"/>
</dbReference>
<evidence type="ECO:0000259" key="7">
    <source>
        <dbReference type="Pfam" id="PF23559"/>
    </source>
</evidence>
<dbReference type="FunFam" id="3.40.50.300:FF:001091">
    <property type="entry name" value="Probable disease resistance protein At1g61300"/>
    <property type="match status" value="1"/>
</dbReference>
<dbReference type="Gene3D" id="1.20.5.4130">
    <property type="match status" value="1"/>
</dbReference>
<dbReference type="GO" id="GO:0005524">
    <property type="term" value="F:ATP binding"/>
    <property type="evidence" value="ECO:0007669"/>
    <property type="project" value="UniProtKB-KW"/>
</dbReference>
<dbReference type="Gene3D" id="3.40.50.300">
    <property type="entry name" value="P-loop containing nucleotide triphosphate hydrolases"/>
    <property type="match status" value="1"/>
</dbReference>
<evidence type="ECO:0000313" key="10">
    <source>
        <dbReference type="Proteomes" id="UP000237000"/>
    </source>
</evidence>
<dbReference type="InterPro" id="IPR036388">
    <property type="entry name" value="WH-like_DNA-bd_sf"/>
</dbReference>
<evidence type="ECO:0000256" key="3">
    <source>
        <dbReference type="ARBA" id="ARBA00022821"/>
    </source>
</evidence>